<reference evidence="1" key="1">
    <citation type="journal article" date="2017" name="Nature">
        <title>The genome of Chenopodium quinoa.</title>
        <authorList>
            <person name="Jarvis D.E."/>
            <person name="Ho Y.S."/>
            <person name="Lightfoot D.J."/>
            <person name="Schmoeckel S.M."/>
            <person name="Li B."/>
            <person name="Borm T.J.A."/>
            <person name="Ohyanagi H."/>
            <person name="Mineta K."/>
            <person name="Michell C.T."/>
            <person name="Saber N."/>
            <person name="Kharbatia N.M."/>
            <person name="Rupper R.R."/>
            <person name="Sharp A.R."/>
            <person name="Dally N."/>
            <person name="Boughton B.A."/>
            <person name="Woo Y.H."/>
            <person name="Gao G."/>
            <person name="Schijlen E.G.W.M."/>
            <person name="Guo X."/>
            <person name="Momin A.A."/>
            <person name="Negrao S."/>
            <person name="Al-Babili S."/>
            <person name="Gehring C."/>
            <person name="Roessner U."/>
            <person name="Jung C."/>
            <person name="Murphy K."/>
            <person name="Arold S.T."/>
            <person name="Gojobori T."/>
            <person name="van der Linden C.G."/>
            <person name="van Loo E.N."/>
            <person name="Jellen E.N."/>
            <person name="Maughan P.J."/>
            <person name="Tester M."/>
        </authorList>
    </citation>
    <scope>NUCLEOTIDE SEQUENCE [LARGE SCALE GENOMIC DNA]</scope>
    <source>
        <strain evidence="1">cv. PI 614886</strain>
    </source>
</reference>
<evidence type="ECO:0000313" key="1">
    <source>
        <dbReference type="EnsemblPlants" id="AUR62004588-RA:cds"/>
    </source>
</evidence>
<dbReference type="Proteomes" id="UP000596660">
    <property type="component" value="Unplaced"/>
</dbReference>
<name>A0A803KZX8_CHEQI</name>
<keyword evidence="2" id="KW-1185">Reference proteome</keyword>
<dbReference type="Gramene" id="AUR62004588-RA">
    <property type="protein sequence ID" value="AUR62004588-RA:cds"/>
    <property type="gene ID" value="AUR62004588"/>
</dbReference>
<organism evidence="1 2">
    <name type="scientific">Chenopodium quinoa</name>
    <name type="common">Quinoa</name>
    <dbReference type="NCBI Taxonomy" id="63459"/>
    <lineage>
        <taxon>Eukaryota</taxon>
        <taxon>Viridiplantae</taxon>
        <taxon>Streptophyta</taxon>
        <taxon>Embryophyta</taxon>
        <taxon>Tracheophyta</taxon>
        <taxon>Spermatophyta</taxon>
        <taxon>Magnoliopsida</taxon>
        <taxon>eudicotyledons</taxon>
        <taxon>Gunneridae</taxon>
        <taxon>Pentapetalae</taxon>
        <taxon>Caryophyllales</taxon>
        <taxon>Chenopodiaceae</taxon>
        <taxon>Chenopodioideae</taxon>
        <taxon>Atripliceae</taxon>
        <taxon>Chenopodium</taxon>
    </lineage>
</organism>
<sequence>MYVGNAMDTVKAGGCQASLGECKTDCVERCRQQFGGEGRCEFNLCNCYYPCGSYPPPPPPPVKKCQGYDGKASMNKMMVEGKECVEYFPWITPVCDHDKVLDAPCKDECYKRHGVTASVQCFIPIEPPVIW</sequence>
<accession>A0A803KZX8</accession>
<dbReference type="EnsemblPlants" id="AUR62004588-RA">
    <property type="protein sequence ID" value="AUR62004588-RA:cds"/>
    <property type="gene ID" value="AUR62004588"/>
</dbReference>
<protein>
    <recommendedName>
        <fullName evidence="3">Defensin-like protein</fullName>
    </recommendedName>
</protein>
<evidence type="ECO:0008006" key="3">
    <source>
        <dbReference type="Google" id="ProtNLM"/>
    </source>
</evidence>
<reference evidence="1" key="2">
    <citation type="submission" date="2021-03" db="UniProtKB">
        <authorList>
            <consortium name="EnsemblPlants"/>
        </authorList>
    </citation>
    <scope>IDENTIFICATION</scope>
</reference>
<dbReference type="AlphaFoldDB" id="A0A803KZX8"/>
<evidence type="ECO:0000313" key="2">
    <source>
        <dbReference type="Proteomes" id="UP000596660"/>
    </source>
</evidence>
<proteinExistence type="predicted"/>